<evidence type="ECO:0000256" key="8">
    <source>
        <dbReference type="SAM" id="Phobius"/>
    </source>
</evidence>
<reference evidence="11" key="1">
    <citation type="journal article" date="2019" name="Int. J. Syst. Evol. Microbiol.">
        <title>The Global Catalogue of Microorganisms (GCM) 10K type strain sequencing project: providing services to taxonomists for standard genome sequencing and annotation.</title>
        <authorList>
            <consortium name="The Broad Institute Genomics Platform"/>
            <consortium name="The Broad Institute Genome Sequencing Center for Infectious Disease"/>
            <person name="Wu L."/>
            <person name="Ma J."/>
        </authorList>
    </citation>
    <scope>NUCLEOTIDE SEQUENCE [LARGE SCALE GENOMIC DNA]</scope>
    <source>
        <strain evidence="11">DFY28</strain>
    </source>
</reference>
<proteinExistence type="predicted"/>
<evidence type="ECO:0000313" key="10">
    <source>
        <dbReference type="EMBL" id="MFD1784703.1"/>
    </source>
</evidence>
<name>A0ABW4N4P7_9CAUL</name>
<dbReference type="Pfam" id="PF02706">
    <property type="entry name" value="Wzz"/>
    <property type="match status" value="1"/>
</dbReference>
<feature type="coiled-coil region" evidence="6">
    <location>
        <begin position="243"/>
        <end position="391"/>
    </location>
</feature>
<feature type="region of interest" description="Disordered" evidence="7">
    <location>
        <begin position="1"/>
        <end position="20"/>
    </location>
</feature>
<dbReference type="PANTHER" id="PTHR32309">
    <property type="entry name" value="TYROSINE-PROTEIN KINASE"/>
    <property type="match status" value="1"/>
</dbReference>
<feature type="transmembrane region" description="Helical" evidence="8">
    <location>
        <begin position="452"/>
        <end position="474"/>
    </location>
</feature>
<evidence type="ECO:0000256" key="4">
    <source>
        <dbReference type="ARBA" id="ARBA00022989"/>
    </source>
</evidence>
<evidence type="ECO:0000256" key="7">
    <source>
        <dbReference type="SAM" id="MobiDB-lite"/>
    </source>
</evidence>
<keyword evidence="2" id="KW-1003">Cell membrane</keyword>
<comment type="subcellular location">
    <subcellularLocation>
        <location evidence="1">Cell membrane</location>
        <topology evidence="1">Multi-pass membrane protein</topology>
    </subcellularLocation>
</comment>
<protein>
    <submittedName>
        <fullName evidence="10">GumC family protein</fullName>
    </submittedName>
</protein>
<accession>A0ABW4N4P7</accession>
<evidence type="ECO:0000256" key="1">
    <source>
        <dbReference type="ARBA" id="ARBA00004651"/>
    </source>
</evidence>
<keyword evidence="5 8" id="KW-0472">Membrane</keyword>
<keyword evidence="6" id="KW-0175">Coiled coil</keyword>
<dbReference type="InterPro" id="IPR003856">
    <property type="entry name" value="LPS_length_determ_N"/>
</dbReference>
<feature type="domain" description="Polysaccharide chain length determinant N-terminal" evidence="9">
    <location>
        <begin position="34"/>
        <end position="119"/>
    </location>
</feature>
<keyword evidence="4 8" id="KW-1133">Transmembrane helix</keyword>
<evidence type="ECO:0000256" key="6">
    <source>
        <dbReference type="SAM" id="Coils"/>
    </source>
</evidence>
<dbReference type="InterPro" id="IPR050445">
    <property type="entry name" value="Bact_polysacc_biosynth/exp"/>
</dbReference>
<comment type="caution">
    <text evidence="10">The sequence shown here is derived from an EMBL/GenBank/DDBJ whole genome shotgun (WGS) entry which is preliminary data.</text>
</comment>
<feature type="transmembrane region" description="Helical" evidence="8">
    <location>
        <begin position="40"/>
        <end position="61"/>
    </location>
</feature>
<evidence type="ECO:0000313" key="11">
    <source>
        <dbReference type="Proteomes" id="UP001597237"/>
    </source>
</evidence>
<evidence type="ECO:0000259" key="9">
    <source>
        <dbReference type="Pfam" id="PF02706"/>
    </source>
</evidence>
<sequence length="502" mass="55301">MADAATASTMRPRGASAPSWTARPRYAPSDIPVLLWRERWLMAGVFAAIFVPLLLIAALALKPTYPAYASVLVRLGQEYVYEPRAGDAGRGAVPEPDQLIQAETEILGSEALKRRVIDKIGVAKIDPKAAAKYEKADAAERRKIIGSVVRGFEQDLSIETAPDTPVIRVGFEHKNPELAALMLNTLLEEYLVYRRNVLIDPTSPVIEQQRIIFQQRLADADQAYQDFLVNNRIGDFVAEKASLSQLQAQIEQQKLQTEAQLQERTARLAALQAQLGQVAAEVGLYRDLNTAASDKLAQLKVQREDLLSRYKPDARPVQDLDLQIAQLEQAMAQGRTTADGARRFGVNPVRQTVETDRIQAAAEVAALQRSLQTLNEQLQQVMDRRLRLAALEPRFQALSLDRDVLMANVRDFSVKEEQSRAAQDIASRTNDNIRIVQRAAVPTKGTSLKRPLAVLALLFAGFTALCAGLLRGFLRPGLPTPQSASRTLGLPVLGAASLKPVR</sequence>
<evidence type="ECO:0000256" key="3">
    <source>
        <dbReference type="ARBA" id="ARBA00022692"/>
    </source>
</evidence>
<keyword evidence="11" id="KW-1185">Reference proteome</keyword>
<organism evidence="10 11">
    <name type="scientific">Phenylobacterium terrae</name>
    <dbReference type="NCBI Taxonomy" id="2665495"/>
    <lineage>
        <taxon>Bacteria</taxon>
        <taxon>Pseudomonadati</taxon>
        <taxon>Pseudomonadota</taxon>
        <taxon>Alphaproteobacteria</taxon>
        <taxon>Caulobacterales</taxon>
        <taxon>Caulobacteraceae</taxon>
        <taxon>Phenylobacterium</taxon>
    </lineage>
</organism>
<evidence type="ECO:0000256" key="5">
    <source>
        <dbReference type="ARBA" id="ARBA00023136"/>
    </source>
</evidence>
<dbReference type="PANTHER" id="PTHR32309:SF13">
    <property type="entry name" value="FERRIC ENTEROBACTIN TRANSPORT PROTEIN FEPE"/>
    <property type="match status" value="1"/>
</dbReference>
<keyword evidence="3 8" id="KW-0812">Transmembrane</keyword>
<gene>
    <name evidence="10" type="ORF">ACFSC0_14965</name>
</gene>
<dbReference type="EMBL" id="JBHUEY010000006">
    <property type="protein sequence ID" value="MFD1784703.1"/>
    <property type="molecule type" value="Genomic_DNA"/>
</dbReference>
<evidence type="ECO:0000256" key="2">
    <source>
        <dbReference type="ARBA" id="ARBA00022475"/>
    </source>
</evidence>
<dbReference type="Proteomes" id="UP001597237">
    <property type="component" value="Unassembled WGS sequence"/>
</dbReference>